<dbReference type="Proteomes" id="UP001501710">
    <property type="component" value="Unassembled WGS sequence"/>
</dbReference>
<evidence type="ECO:0000313" key="2">
    <source>
        <dbReference type="Proteomes" id="UP001501710"/>
    </source>
</evidence>
<gene>
    <name evidence="1" type="ORF">GCM10022254_55390</name>
</gene>
<reference evidence="2" key="1">
    <citation type="journal article" date="2019" name="Int. J. Syst. Evol. Microbiol.">
        <title>The Global Catalogue of Microorganisms (GCM) 10K type strain sequencing project: providing services to taxonomists for standard genome sequencing and annotation.</title>
        <authorList>
            <consortium name="The Broad Institute Genomics Platform"/>
            <consortium name="The Broad Institute Genome Sequencing Center for Infectious Disease"/>
            <person name="Wu L."/>
            <person name="Ma J."/>
        </authorList>
    </citation>
    <scope>NUCLEOTIDE SEQUENCE [LARGE SCALE GENOMIC DNA]</scope>
    <source>
        <strain evidence="2">JCM 17440</strain>
    </source>
</reference>
<accession>A0ABP8CG78</accession>
<sequence length="61" mass="6733">MEPFHGRGQDAFLVVNRDDDLDEPAPSGRHCGRAACGGKVTHATEVRRRELEGRETRMNAG</sequence>
<name>A0ABP8CG78_9ACTN</name>
<organism evidence="1 2">
    <name type="scientific">Actinomadura meridiana</name>
    <dbReference type="NCBI Taxonomy" id="559626"/>
    <lineage>
        <taxon>Bacteria</taxon>
        <taxon>Bacillati</taxon>
        <taxon>Actinomycetota</taxon>
        <taxon>Actinomycetes</taxon>
        <taxon>Streptosporangiales</taxon>
        <taxon>Thermomonosporaceae</taxon>
        <taxon>Actinomadura</taxon>
    </lineage>
</organism>
<protein>
    <submittedName>
        <fullName evidence="1">Uncharacterized protein</fullName>
    </submittedName>
</protein>
<comment type="caution">
    <text evidence="1">The sequence shown here is derived from an EMBL/GenBank/DDBJ whole genome shotgun (WGS) entry which is preliminary data.</text>
</comment>
<dbReference type="EMBL" id="BAABAS010000020">
    <property type="protein sequence ID" value="GAA4238635.1"/>
    <property type="molecule type" value="Genomic_DNA"/>
</dbReference>
<keyword evidence="2" id="KW-1185">Reference proteome</keyword>
<evidence type="ECO:0000313" key="1">
    <source>
        <dbReference type="EMBL" id="GAA4238635.1"/>
    </source>
</evidence>
<proteinExistence type="predicted"/>